<dbReference type="Proteomes" id="UP000188320">
    <property type="component" value="Unassembled WGS sequence"/>
</dbReference>
<keyword evidence="1" id="KW-0175">Coiled coil</keyword>
<evidence type="ECO:0000313" key="2">
    <source>
        <dbReference type="EMBL" id="OMH80746.1"/>
    </source>
</evidence>
<name>A0A1R1PIG9_ZANCU</name>
<accession>A0A1R1PIG9</accession>
<protein>
    <submittedName>
        <fullName evidence="2">Uncharacterized protein</fullName>
    </submittedName>
</protein>
<evidence type="ECO:0000313" key="3">
    <source>
        <dbReference type="Proteomes" id="UP000188320"/>
    </source>
</evidence>
<dbReference type="AlphaFoldDB" id="A0A1R1PIG9"/>
<keyword evidence="3" id="KW-1185">Reference proteome</keyword>
<sequence>MNDIFKETFGGVKKSVATALVDVKDFRIPLPNIKANLSFFNFNDEDTKRLEEKKKELKEIELAQSSLSVKRICVGISGELKTDTRTGCRRRVSSFS</sequence>
<comment type="caution">
    <text evidence="2">The sequence shown here is derived from an EMBL/GenBank/DDBJ whole genome shotgun (WGS) entry which is preliminary data.</text>
</comment>
<organism evidence="2 3">
    <name type="scientific">Zancudomyces culisetae</name>
    <name type="common">Gut fungus</name>
    <name type="synonym">Smittium culisetae</name>
    <dbReference type="NCBI Taxonomy" id="1213189"/>
    <lineage>
        <taxon>Eukaryota</taxon>
        <taxon>Fungi</taxon>
        <taxon>Fungi incertae sedis</taxon>
        <taxon>Zoopagomycota</taxon>
        <taxon>Kickxellomycotina</taxon>
        <taxon>Harpellomycetes</taxon>
        <taxon>Harpellales</taxon>
        <taxon>Legeriomycetaceae</taxon>
        <taxon>Zancudomyces</taxon>
    </lineage>
</organism>
<feature type="coiled-coil region" evidence="1">
    <location>
        <begin position="43"/>
        <end position="70"/>
    </location>
</feature>
<dbReference type="EMBL" id="LSSK01001088">
    <property type="protein sequence ID" value="OMH80746.1"/>
    <property type="molecule type" value="Genomic_DNA"/>
</dbReference>
<gene>
    <name evidence="2" type="ORF">AX774_g5810</name>
</gene>
<evidence type="ECO:0000256" key="1">
    <source>
        <dbReference type="SAM" id="Coils"/>
    </source>
</evidence>
<reference evidence="3" key="1">
    <citation type="submission" date="2017-01" db="EMBL/GenBank/DDBJ databases">
        <authorList>
            <person name="Wang Y."/>
            <person name="White M."/>
            <person name="Kvist S."/>
            <person name="Moncalvo J.-M."/>
        </authorList>
    </citation>
    <scope>NUCLEOTIDE SEQUENCE [LARGE SCALE GENOMIC DNA]</scope>
    <source>
        <strain evidence="3">COL-18-3</strain>
    </source>
</reference>
<proteinExistence type="predicted"/>